<dbReference type="AlphaFoldDB" id="A0A0M4CHF4"/>
<name>A0A0M4CHF4_9CORY</name>
<accession>A0A0M4CHF4</accession>
<sequence>MDVWLHPKELTSGATLKKVLLTTFFKSAGGFPVPVCNISHTNVVVVCGFKLFAPWQLFSLRPQTGFGDGPDVG</sequence>
<keyword evidence="2" id="KW-1185">Reference proteome</keyword>
<protein>
    <submittedName>
        <fullName evidence="1">Uncharacterized protein</fullName>
    </submittedName>
</protein>
<evidence type="ECO:0000313" key="1">
    <source>
        <dbReference type="EMBL" id="ALC05271.1"/>
    </source>
</evidence>
<evidence type="ECO:0000313" key="2">
    <source>
        <dbReference type="Proteomes" id="UP000068067"/>
    </source>
</evidence>
<dbReference type="Proteomes" id="UP000068067">
    <property type="component" value="Chromosome"/>
</dbReference>
<dbReference type="EMBL" id="CP009220">
    <property type="protein sequence ID" value="ALC05271.1"/>
    <property type="molecule type" value="Genomic_DNA"/>
</dbReference>
<gene>
    <name evidence="1" type="ORF">CDES_04125</name>
</gene>
<dbReference type="PATRIC" id="fig|931089.4.peg.832"/>
<organism evidence="1 2">
    <name type="scientific">Corynebacterium deserti GIMN1.010</name>
    <dbReference type="NCBI Taxonomy" id="931089"/>
    <lineage>
        <taxon>Bacteria</taxon>
        <taxon>Bacillati</taxon>
        <taxon>Actinomycetota</taxon>
        <taxon>Actinomycetes</taxon>
        <taxon>Mycobacteriales</taxon>
        <taxon>Corynebacteriaceae</taxon>
        <taxon>Corynebacterium</taxon>
    </lineage>
</organism>
<reference evidence="1 2" key="1">
    <citation type="submission" date="2014-08" db="EMBL/GenBank/DDBJ databases">
        <title>Complete genome sequence of Corynebacterium deserti GIMN1.010 (=DSM 45689), isolated from desert sand in western China.</title>
        <authorList>
            <person name="Ruckert C."/>
            <person name="Albersmeier A."/>
            <person name="Kalinowski J."/>
        </authorList>
    </citation>
    <scope>NUCLEOTIDE SEQUENCE [LARGE SCALE GENOMIC DNA]</scope>
    <source>
        <strain evidence="1 2">GIMN1.010</strain>
    </source>
</reference>
<dbReference type="KEGG" id="cdx:CDES_04125"/>
<dbReference type="STRING" id="931089.CDES_04125"/>
<proteinExistence type="predicted"/>